<dbReference type="EMBL" id="BGPR01002500">
    <property type="protein sequence ID" value="GBM74482.1"/>
    <property type="molecule type" value="Genomic_DNA"/>
</dbReference>
<name>A0A4Y2IAN2_ARAVE</name>
<keyword evidence="2" id="KW-1185">Reference proteome</keyword>
<reference evidence="1 2" key="1">
    <citation type="journal article" date="2019" name="Sci. Rep.">
        <title>Orb-weaving spider Araneus ventricosus genome elucidates the spidroin gene catalogue.</title>
        <authorList>
            <person name="Kono N."/>
            <person name="Nakamura H."/>
            <person name="Ohtoshi R."/>
            <person name="Moran D.A.P."/>
            <person name="Shinohara A."/>
            <person name="Yoshida Y."/>
            <person name="Fujiwara M."/>
            <person name="Mori M."/>
            <person name="Tomita M."/>
            <person name="Arakawa K."/>
        </authorList>
    </citation>
    <scope>NUCLEOTIDE SEQUENCE [LARGE SCALE GENOMIC DNA]</scope>
</reference>
<evidence type="ECO:0000313" key="1">
    <source>
        <dbReference type="EMBL" id="GBM74482.1"/>
    </source>
</evidence>
<dbReference type="AlphaFoldDB" id="A0A4Y2IAN2"/>
<organism evidence="1 2">
    <name type="scientific">Araneus ventricosus</name>
    <name type="common">Orbweaver spider</name>
    <name type="synonym">Epeira ventricosa</name>
    <dbReference type="NCBI Taxonomy" id="182803"/>
    <lineage>
        <taxon>Eukaryota</taxon>
        <taxon>Metazoa</taxon>
        <taxon>Ecdysozoa</taxon>
        <taxon>Arthropoda</taxon>
        <taxon>Chelicerata</taxon>
        <taxon>Arachnida</taxon>
        <taxon>Araneae</taxon>
        <taxon>Araneomorphae</taxon>
        <taxon>Entelegynae</taxon>
        <taxon>Araneoidea</taxon>
        <taxon>Araneidae</taxon>
        <taxon>Araneus</taxon>
    </lineage>
</organism>
<comment type="caution">
    <text evidence="1">The sequence shown here is derived from an EMBL/GenBank/DDBJ whole genome shotgun (WGS) entry which is preliminary data.</text>
</comment>
<gene>
    <name evidence="1" type="ORF">AVEN_51146_1</name>
</gene>
<evidence type="ECO:0000313" key="2">
    <source>
        <dbReference type="Proteomes" id="UP000499080"/>
    </source>
</evidence>
<proteinExistence type="predicted"/>
<accession>A0A4Y2IAN2</accession>
<sequence length="94" mass="10854">MNIQVKDSFLPWAELCCVCTSWARHPYALVSTVCRLVETSLEYASKKLYLEMDLIVALSGREHFRWLEKPKKPYKSIFPCHGIISFAPEPSYGK</sequence>
<protein>
    <submittedName>
        <fullName evidence="1">Uncharacterized protein</fullName>
    </submittedName>
</protein>
<dbReference type="Proteomes" id="UP000499080">
    <property type="component" value="Unassembled WGS sequence"/>
</dbReference>